<feature type="region of interest" description="Disordered" evidence="1">
    <location>
        <begin position="1"/>
        <end position="37"/>
    </location>
</feature>
<evidence type="ECO:0000313" key="3">
    <source>
        <dbReference type="WBParaSite" id="TREG1_4800.1"/>
    </source>
</evidence>
<dbReference type="Proteomes" id="UP000050795">
    <property type="component" value="Unassembled WGS sequence"/>
</dbReference>
<protein>
    <submittedName>
        <fullName evidence="3">Uncharacterized protein</fullName>
    </submittedName>
</protein>
<evidence type="ECO:0000256" key="1">
    <source>
        <dbReference type="SAM" id="MobiDB-lite"/>
    </source>
</evidence>
<sequence length="156" mass="17458">MNNLESPDNANTRDQEGSFRAPPEMSSTPPTISTSTPAPDMIQAMVSAFRIALMTNFTLAPSSSTKPKVKFLALEKFVPRKSFTLWEEQYRRYIEQFDQDHRASAIICLLSIPALKCLKLAGVDIDLTMGVEELFTAMRRAFVPHTHVLGQLAAFH</sequence>
<keyword evidence="2" id="KW-1185">Reference proteome</keyword>
<evidence type="ECO:0000313" key="2">
    <source>
        <dbReference type="Proteomes" id="UP000050795"/>
    </source>
</evidence>
<proteinExistence type="predicted"/>
<dbReference type="AlphaFoldDB" id="A0AA85JUQ0"/>
<reference evidence="2" key="1">
    <citation type="submission" date="2022-06" db="EMBL/GenBank/DDBJ databases">
        <authorList>
            <person name="Berger JAMES D."/>
            <person name="Berger JAMES D."/>
        </authorList>
    </citation>
    <scope>NUCLEOTIDE SEQUENCE [LARGE SCALE GENOMIC DNA]</scope>
</reference>
<reference evidence="3" key="2">
    <citation type="submission" date="2023-11" db="UniProtKB">
        <authorList>
            <consortium name="WormBaseParasite"/>
        </authorList>
    </citation>
    <scope>IDENTIFICATION</scope>
</reference>
<feature type="compositionally biased region" description="Low complexity" evidence="1">
    <location>
        <begin position="22"/>
        <end position="37"/>
    </location>
</feature>
<organism evidence="2 3">
    <name type="scientific">Trichobilharzia regenti</name>
    <name type="common">Nasal bird schistosome</name>
    <dbReference type="NCBI Taxonomy" id="157069"/>
    <lineage>
        <taxon>Eukaryota</taxon>
        <taxon>Metazoa</taxon>
        <taxon>Spiralia</taxon>
        <taxon>Lophotrochozoa</taxon>
        <taxon>Platyhelminthes</taxon>
        <taxon>Trematoda</taxon>
        <taxon>Digenea</taxon>
        <taxon>Strigeidida</taxon>
        <taxon>Schistosomatoidea</taxon>
        <taxon>Schistosomatidae</taxon>
        <taxon>Trichobilharzia</taxon>
    </lineage>
</organism>
<dbReference type="WBParaSite" id="TREG1_4800.1">
    <property type="protein sequence ID" value="TREG1_4800.1"/>
    <property type="gene ID" value="TREG1_4800"/>
</dbReference>
<feature type="compositionally biased region" description="Polar residues" evidence="1">
    <location>
        <begin position="1"/>
        <end position="10"/>
    </location>
</feature>
<name>A0AA85JUQ0_TRIRE</name>
<accession>A0AA85JUQ0</accession>